<keyword evidence="5 9" id="KW-1133">Transmembrane helix</keyword>
<dbReference type="InterPro" id="IPR005052">
    <property type="entry name" value="Lectin_leg"/>
</dbReference>
<dbReference type="FunFam" id="2.60.120.200:FF:000028">
    <property type="entry name" value="Blast:Protein ERGIC-53"/>
    <property type="match status" value="1"/>
</dbReference>
<dbReference type="PROSITE" id="PS51328">
    <property type="entry name" value="L_LECTIN_LIKE"/>
    <property type="match status" value="1"/>
</dbReference>
<evidence type="ECO:0000256" key="5">
    <source>
        <dbReference type="ARBA" id="ARBA00022989"/>
    </source>
</evidence>
<dbReference type="PANTHER" id="PTHR12223">
    <property type="entry name" value="VESICULAR MANNOSE-BINDING LECTIN"/>
    <property type="match status" value="1"/>
</dbReference>
<dbReference type="Proteomes" id="UP001283361">
    <property type="component" value="Unassembled WGS sequence"/>
</dbReference>
<dbReference type="GO" id="GO:0005537">
    <property type="term" value="F:D-mannose binding"/>
    <property type="evidence" value="ECO:0007669"/>
    <property type="project" value="TreeGrafter"/>
</dbReference>
<evidence type="ECO:0000313" key="12">
    <source>
        <dbReference type="EMBL" id="KAK3764790.1"/>
    </source>
</evidence>
<dbReference type="GO" id="GO:0000139">
    <property type="term" value="C:Golgi membrane"/>
    <property type="evidence" value="ECO:0007669"/>
    <property type="project" value="TreeGrafter"/>
</dbReference>
<sequence length="515" mass="57504">MSTSLFQLSFLFICLAIHAFGQAPKKRFEYKLSFKGPHLVQRDNTVPFWEYFGDALAGDEGIRITPSLRSKKGSVWSKNKLEGSGWMIEAGLRITGRGRIGADGMAIWFTENRASQSDDPNTNVVFGAADKWNGLGIFLDSFDNDGKHNNPYIMGVVNNGQVTYDHQSMEKAMSDGSNQHIGGCLRDFRNKPFPVRVMIEYYNNMLTVRVNNGLTNNANEYEICFSASNVILPTSGYIGISAATGGLADDHDALYLLTHSLHDPTAQTAQISDAEREKFEQEFKQYQEELDRAKQQYQQDHPNEKMDQYDEDDSEWFQGQNEKELRQIFDGQNVIHQVLRDMGRKVDELMGRQEMVISRLNAMPVGQQAGGQQPQVGSQQAGGQINLQGTIQRHEVDRVISNQNSLLQQLGDLKFTISDIQQKAMAIQNQGAQKAGGGGGFQDPMAIHEVKDKVSNLANDVKALLSRPQPQLQCPSSGGCLSTSFFLVALVAQFVLTIGYMVYRSNRDAQAKKFY</sequence>
<evidence type="ECO:0000256" key="9">
    <source>
        <dbReference type="SAM" id="Phobius"/>
    </source>
</evidence>
<keyword evidence="7" id="KW-1015">Disulfide bond</keyword>
<gene>
    <name evidence="12" type="ORF">RRG08_046430</name>
</gene>
<keyword evidence="2 9" id="KW-0812">Transmembrane</keyword>
<dbReference type="Pfam" id="PF03388">
    <property type="entry name" value="Lectin_leg-like"/>
    <property type="match status" value="1"/>
</dbReference>
<dbReference type="SUPFAM" id="SSF49899">
    <property type="entry name" value="Concanavalin A-like lectins/glucanases"/>
    <property type="match status" value="1"/>
</dbReference>
<keyword evidence="8" id="KW-0175">Coiled coil</keyword>
<evidence type="ECO:0000256" key="1">
    <source>
        <dbReference type="ARBA" id="ARBA00004151"/>
    </source>
</evidence>
<comment type="caution">
    <text evidence="12">The sequence shown here is derived from an EMBL/GenBank/DDBJ whole genome shotgun (WGS) entry which is preliminary data.</text>
</comment>
<dbReference type="GO" id="GO:0030134">
    <property type="term" value="C:COPII-coated ER to Golgi transport vesicle"/>
    <property type="evidence" value="ECO:0007669"/>
    <property type="project" value="TreeGrafter"/>
</dbReference>
<keyword evidence="3 10" id="KW-0732">Signal</keyword>
<proteinExistence type="predicted"/>
<keyword evidence="4" id="KW-0430">Lectin</keyword>
<keyword evidence="13" id="KW-1185">Reference proteome</keyword>
<dbReference type="GO" id="GO:0033116">
    <property type="term" value="C:endoplasmic reticulum-Golgi intermediate compartment membrane"/>
    <property type="evidence" value="ECO:0007669"/>
    <property type="project" value="UniProtKB-SubCell"/>
</dbReference>
<reference evidence="12" key="1">
    <citation type="journal article" date="2023" name="G3 (Bethesda)">
        <title>A reference genome for the long-term kleptoplast-retaining sea slug Elysia crispata morphotype clarki.</title>
        <authorList>
            <person name="Eastman K.E."/>
            <person name="Pendleton A.L."/>
            <person name="Shaikh M.A."/>
            <person name="Suttiyut T."/>
            <person name="Ogas R."/>
            <person name="Tomko P."/>
            <person name="Gavelis G."/>
            <person name="Widhalm J.R."/>
            <person name="Wisecaver J.H."/>
        </authorList>
    </citation>
    <scope>NUCLEOTIDE SEQUENCE</scope>
    <source>
        <strain evidence="12">ECLA1</strain>
    </source>
</reference>
<evidence type="ECO:0000259" key="11">
    <source>
        <dbReference type="PROSITE" id="PS51328"/>
    </source>
</evidence>
<evidence type="ECO:0000256" key="8">
    <source>
        <dbReference type="SAM" id="Coils"/>
    </source>
</evidence>
<feature type="signal peptide" evidence="10">
    <location>
        <begin position="1"/>
        <end position="21"/>
    </location>
</feature>
<feature type="transmembrane region" description="Helical" evidence="9">
    <location>
        <begin position="484"/>
        <end position="503"/>
    </location>
</feature>
<accession>A0AAE1DCD5</accession>
<dbReference type="InterPro" id="IPR013320">
    <property type="entry name" value="ConA-like_dom_sf"/>
</dbReference>
<comment type="subcellular location">
    <subcellularLocation>
        <location evidence="1">Endoplasmic reticulum-Golgi intermediate compartment membrane</location>
        <topology evidence="1">Single-pass type I membrane protein</topology>
    </subcellularLocation>
</comment>
<protein>
    <recommendedName>
        <fullName evidence="11">L-type lectin-like domain-containing protein</fullName>
    </recommendedName>
</protein>
<dbReference type="AlphaFoldDB" id="A0AAE1DCD5"/>
<dbReference type="InterPro" id="IPR051136">
    <property type="entry name" value="Intracellular_Lectin-GPT"/>
</dbReference>
<evidence type="ECO:0000256" key="4">
    <source>
        <dbReference type="ARBA" id="ARBA00022734"/>
    </source>
</evidence>
<feature type="domain" description="L-type lectin-like" evidence="11">
    <location>
        <begin position="26"/>
        <end position="261"/>
    </location>
</feature>
<dbReference type="GO" id="GO:0006888">
    <property type="term" value="P:endoplasmic reticulum to Golgi vesicle-mediated transport"/>
    <property type="evidence" value="ECO:0007669"/>
    <property type="project" value="TreeGrafter"/>
</dbReference>
<feature type="coiled-coil region" evidence="8">
    <location>
        <begin position="269"/>
        <end position="296"/>
    </location>
</feature>
<feature type="chain" id="PRO_5041970076" description="L-type lectin-like domain-containing protein" evidence="10">
    <location>
        <begin position="22"/>
        <end position="515"/>
    </location>
</feature>
<name>A0AAE1DCD5_9GAST</name>
<dbReference type="PANTHER" id="PTHR12223:SF28">
    <property type="entry name" value="LECTIN, MANNOSE BINDING 1 LIKE"/>
    <property type="match status" value="1"/>
</dbReference>
<dbReference type="Gene3D" id="2.60.120.200">
    <property type="match status" value="1"/>
</dbReference>
<evidence type="ECO:0000256" key="2">
    <source>
        <dbReference type="ARBA" id="ARBA00022692"/>
    </source>
</evidence>
<organism evidence="12 13">
    <name type="scientific">Elysia crispata</name>
    <name type="common">lettuce slug</name>
    <dbReference type="NCBI Taxonomy" id="231223"/>
    <lineage>
        <taxon>Eukaryota</taxon>
        <taxon>Metazoa</taxon>
        <taxon>Spiralia</taxon>
        <taxon>Lophotrochozoa</taxon>
        <taxon>Mollusca</taxon>
        <taxon>Gastropoda</taxon>
        <taxon>Heterobranchia</taxon>
        <taxon>Euthyneura</taxon>
        <taxon>Panpulmonata</taxon>
        <taxon>Sacoglossa</taxon>
        <taxon>Placobranchoidea</taxon>
        <taxon>Plakobranchidae</taxon>
        <taxon>Elysia</taxon>
    </lineage>
</organism>
<evidence type="ECO:0000256" key="10">
    <source>
        <dbReference type="SAM" id="SignalP"/>
    </source>
</evidence>
<keyword evidence="6 9" id="KW-0472">Membrane</keyword>
<evidence type="ECO:0000256" key="3">
    <source>
        <dbReference type="ARBA" id="ARBA00022729"/>
    </source>
</evidence>
<dbReference type="EMBL" id="JAWDGP010004397">
    <property type="protein sequence ID" value="KAK3764790.1"/>
    <property type="molecule type" value="Genomic_DNA"/>
</dbReference>
<evidence type="ECO:0000313" key="13">
    <source>
        <dbReference type="Proteomes" id="UP001283361"/>
    </source>
</evidence>
<dbReference type="GO" id="GO:0005789">
    <property type="term" value="C:endoplasmic reticulum membrane"/>
    <property type="evidence" value="ECO:0007669"/>
    <property type="project" value="TreeGrafter"/>
</dbReference>
<evidence type="ECO:0000256" key="6">
    <source>
        <dbReference type="ARBA" id="ARBA00023136"/>
    </source>
</evidence>
<evidence type="ECO:0000256" key="7">
    <source>
        <dbReference type="ARBA" id="ARBA00023157"/>
    </source>
</evidence>